<feature type="region of interest" description="Disordered" evidence="2">
    <location>
        <begin position="414"/>
        <end position="466"/>
    </location>
</feature>
<feature type="compositionally biased region" description="Polar residues" evidence="2">
    <location>
        <begin position="448"/>
        <end position="459"/>
    </location>
</feature>
<organism evidence="3 4">
    <name type="scientific">Acrasis kona</name>
    <dbReference type="NCBI Taxonomy" id="1008807"/>
    <lineage>
        <taxon>Eukaryota</taxon>
        <taxon>Discoba</taxon>
        <taxon>Heterolobosea</taxon>
        <taxon>Tetramitia</taxon>
        <taxon>Eutetramitia</taxon>
        <taxon>Acrasidae</taxon>
        <taxon>Acrasis</taxon>
    </lineage>
</organism>
<dbReference type="Proteomes" id="UP001431209">
    <property type="component" value="Unassembled WGS sequence"/>
</dbReference>
<proteinExistence type="predicted"/>
<dbReference type="AlphaFoldDB" id="A0AAW2YVA9"/>
<protein>
    <submittedName>
        <fullName evidence="3">Pre-mRNA-splicing ATP-dependent RNA helicase prp28</fullName>
    </submittedName>
</protein>
<keyword evidence="3" id="KW-0347">Helicase</keyword>
<accession>A0AAW2YVA9</accession>
<evidence type="ECO:0000313" key="3">
    <source>
        <dbReference type="EMBL" id="KAL0481382.1"/>
    </source>
</evidence>
<reference evidence="3 4" key="1">
    <citation type="submission" date="2024-03" db="EMBL/GenBank/DDBJ databases">
        <title>The Acrasis kona genome and developmental transcriptomes reveal deep origins of eukaryotic multicellular pathways.</title>
        <authorList>
            <person name="Sheikh S."/>
            <person name="Fu C.-J."/>
            <person name="Brown M.W."/>
            <person name="Baldauf S.L."/>
        </authorList>
    </citation>
    <scope>NUCLEOTIDE SEQUENCE [LARGE SCALE GENOMIC DNA]</scope>
    <source>
        <strain evidence="3 4">ATCC MYA-3509</strain>
    </source>
</reference>
<gene>
    <name evidence="3" type="ORF">AKO1_012698</name>
</gene>
<feature type="coiled-coil region" evidence="1">
    <location>
        <begin position="48"/>
        <end position="82"/>
    </location>
</feature>
<feature type="compositionally biased region" description="Polar residues" evidence="2">
    <location>
        <begin position="157"/>
        <end position="166"/>
    </location>
</feature>
<sequence length="466" mass="52356">MDKPNDSVNDEASSEQSELKNHFENVINRLMEKLNKSDRTAKLQDQAILQQKKNEKLLKTEKEALEKTIAALNEQIDKQKEESLASAAIVNKLTFENGELIKKCVVMAEEINRLSKEASASAGTIKKLNKIINTHEALDKRETYSDKKYQDIINHADASSDQSESATAADHPQGPVDSTVDPLAPKSKTNPPTPRPKVIIFTATLNEPENNPETETSKTAPKAPIGTSHKKTMDPLIIAKLQDRGKKLCGNIIDISKCKIRRYGAPLHFGCIDDQQLITLDNLWVLELEPEKLQEVLKQEDISDLLKEYMVNNPYIYAIMPNRKDCLRHVRPTTVYFARMFCKKQKENDFVDEIALVNYDLTYLVKVDSDFIEIELEKYVAITKIFDGYNHRIGKTSRDFAGYSVYTAGVPPYGVPLNNNAGTPPKNLKRKKSTNTSSASKKKRTTNGNPVNDENSDVVSDSGEDE</sequence>
<keyword evidence="3" id="KW-0067">ATP-binding</keyword>
<keyword evidence="3" id="KW-0547">Nucleotide-binding</keyword>
<keyword evidence="4" id="KW-1185">Reference proteome</keyword>
<name>A0AAW2YVA9_9EUKA</name>
<dbReference type="GO" id="GO:0004386">
    <property type="term" value="F:helicase activity"/>
    <property type="evidence" value="ECO:0007669"/>
    <property type="project" value="UniProtKB-KW"/>
</dbReference>
<keyword evidence="1" id="KW-0175">Coiled coil</keyword>
<dbReference type="EMBL" id="JAOPGA020000762">
    <property type="protein sequence ID" value="KAL0481382.1"/>
    <property type="molecule type" value="Genomic_DNA"/>
</dbReference>
<comment type="caution">
    <text evidence="3">The sequence shown here is derived from an EMBL/GenBank/DDBJ whole genome shotgun (WGS) entry which is preliminary data.</text>
</comment>
<feature type="region of interest" description="Disordered" evidence="2">
    <location>
        <begin position="157"/>
        <end position="229"/>
    </location>
</feature>
<keyword evidence="3" id="KW-0378">Hydrolase</keyword>
<evidence type="ECO:0000256" key="1">
    <source>
        <dbReference type="SAM" id="Coils"/>
    </source>
</evidence>
<evidence type="ECO:0000256" key="2">
    <source>
        <dbReference type="SAM" id="MobiDB-lite"/>
    </source>
</evidence>
<evidence type="ECO:0000313" key="4">
    <source>
        <dbReference type="Proteomes" id="UP001431209"/>
    </source>
</evidence>